<reference evidence="1 2" key="1">
    <citation type="submission" date="2020-02" db="EMBL/GenBank/DDBJ databases">
        <title>Geodermatophilus sabuli CPCC 205279 I12A-02694.</title>
        <authorList>
            <person name="Jiang Z."/>
        </authorList>
    </citation>
    <scope>NUCLEOTIDE SEQUENCE [LARGE SCALE GENOMIC DNA]</scope>
    <source>
        <strain evidence="1 2">I12A-02694</strain>
    </source>
</reference>
<accession>A0A7K3VWI3</accession>
<dbReference type="Proteomes" id="UP000470246">
    <property type="component" value="Unassembled WGS sequence"/>
</dbReference>
<dbReference type="AlphaFoldDB" id="A0A7K3VWI3"/>
<keyword evidence="2" id="KW-1185">Reference proteome</keyword>
<evidence type="ECO:0000313" key="2">
    <source>
        <dbReference type="Proteomes" id="UP000470246"/>
    </source>
</evidence>
<protein>
    <submittedName>
        <fullName evidence="1">Uncharacterized protein</fullName>
    </submittedName>
</protein>
<proteinExistence type="predicted"/>
<comment type="caution">
    <text evidence="1">The sequence shown here is derived from an EMBL/GenBank/DDBJ whole genome shotgun (WGS) entry which is preliminary data.</text>
</comment>
<dbReference type="RefSeq" id="WP_163479622.1">
    <property type="nucleotide sequence ID" value="NZ_JAAGWF010000002.1"/>
</dbReference>
<organism evidence="1 2">
    <name type="scientific">Geodermatophilus sabuli</name>
    <dbReference type="NCBI Taxonomy" id="1564158"/>
    <lineage>
        <taxon>Bacteria</taxon>
        <taxon>Bacillati</taxon>
        <taxon>Actinomycetota</taxon>
        <taxon>Actinomycetes</taxon>
        <taxon>Geodermatophilales</taxon>
        <taxon>Geodermatophilaceae</taxon>
        <taxon>Geodermatophilus</taxon>
    </lineage>
</organism>
<gene>
    <name evidence="1" type="ORF">GCU56_00905</name>
</gene>
<dbReference type="EMBL" id="JAAGWF010000002">
    <property type="protein sequence ID" value="NEK56433.1"/>
    <property type="molecule type" value="Genomic_DNA"/>
</dbReference>
<name>A0A7K3VWI3_9ACTN</name>
<sequence length="83" mass="9111">MDITTVNDRHLYQARVLVRDPEDPAGRADLPHRVVRFGPPGWLTVADGSRDGAEIVLYPTSQVLAVSHLREVDAARPPGTDAR</sequence>
<evidence type="ECO:0000313" key="1">
    <source>
        <dbReference type="EMBL" id="NEK56433.1"/>
    </source>
</evidence>